<comment type="caution">
    <text evidence="3">The sequence shown here is derived from an EMBL/GenBank/DDBJ whole genome shotgun (WGS) entry which is preliminary data.</text>
</comment>
<name>I2GSL0_9BACT</name>
<dbReference type="eggNOG" id="COG2456">
    <property type="taxonomic scope" value="Bacteria"/>
</dbReference>
<keyword evidence="2" id="KW-0812">Transmembrane</keyword>
<feature type="coiled-coil region" evidence="1">
    <location>
        <begin position="93"/>
        <end position="120"/>
    </location>
</feature>
<dbReference type="OrthoDB" id="677868at2"/>
<dbReference type="InterPro" id="IPR019277">
    <property type="entry name" value="DUF2304"/>
</dbReference>
<accession>I2GSL0</accession>
<proteinExistence type="predicted"/>
<evidence type="ECO:0000313" key="4">
    <source>
        <dbReference type="Proteomes" id="UP000009309"/>
    </source>
</evidence>
<keyword evidence="2" id="KW-0472">Membrane</keyword>
<feature type="transmembrane region" description="Helical" evidence="2">
    <location>
        <begin position="37"/>
        <end position="54"/>
    </location>
</feature>
<evidence type="ECO:0008006" key="5">
    <source>
        <dbReference type="Google" id="ProtNLM"/>
    </source>
</evidence>
<evidence type="ECO:0000313" key="3">
    <source>
        <dbReference type="EMBL" id="CCH56889.1"/>
    </source>
</evidence>
<reference evidence="3 4" key="1">
    <citation type="journal article" date="2012" name="J. Bacteriol.">
        <title>Genome Sequence of the Filamentous Bacterium Fibrisoma limi BUZ 3T.</title>
        <authorList>
            <person name="Filippini M."/>
            <person name="Qi W."/>
            <person name="Jaenicke S."/>
            <person name="Goesmann A."/>
            <person name="Smits T.H."/>
            <person name="Bagheri H.C."/>
        </authorList>
    </citation>
    <scope>NUCLEOTIDE SEQUENCE [LARGE SCALE GENOMIC DNA]</scope>
    <source>
        <strain evidence="4">BUZ 3T</strain>
    </source>
</reference>
<dbReference type="Pfam" id="PF10066">
    <property type="entry name" value="DUF2304"/>
    <property type="match status" value="1"/>
</dbReference>
<dbReference type="STRING" id="1185876.BN8_06279"/>
<evidence type="ECO:0000256" key="1">
    <source>
        <dbReference type="SAM" id="Coils"/>
    </source>
</evidence>
<keyword evidence="4" id="KW-1185">Reference proteome</keyword>
<dbReference type="AlphaFoldDB" id="I2GSL0"/>
<evidence type="ECO:0000256" key="2">
    <source>
        <dbReference type="SAM" id="Phobius"/>
    </source>
</evidence>
<dbReference type="RefSeq" id="WP_009285450.1">
    <property type="nucleotide sequence ID" value="NZ_CAIT01000010.1"/>
</dbReference>
<protein>
    <recommendedName>
        <fullName evidence="5">DUF2304 domain-containing protein</fullName>
    </recommendedName>
</protein>
<feature type="transmembrane region" description="Helical" evidence="2">
    <location>
        <begin position="6"/>
        <end position="25"/>
    </location>
</feature>
<dbReference type="Proteomes" id="UP000009309">
    <property type="component" value="Unassembled WGS sequence"/>
</dbReference>
<feature type="transmembrane region" description="Helical" evidence="2">
    <location>
        <begin position="74"/>
        <end position="92"/>
    </location>
</feature>
<dbReference type="EMBL" id="CAIT01000010">
    <property type="protein sequence ID" value="CCH56889.1"/>
    <property type="molecule type" value="Genomic_DNA"/>
</dbReference>
<keyword evidence="1" id="KW-0175">Coiled coil</keyword>
<organism evidence="3 4">
    <name type="scientific">Fibrisoma limi BUZ 3</name>
    <dbReference type="NCBI Taxonomy" id="1185876"/>
    <lineage>
        <taxon>Bacteria</taxon>
        <taxon>Pseudomonadati</taxon>
        <taxon>Bacteroidota</taxon>
        <taxon>Cytophagia</taxon>
        <taxon>Cytophagales</taxon>
        <taxon>Spirosomataceae</taxon>
        <taxon>Fibrisoma</taxon>
    </lineage>
</organism>
<keyword evidence="2" id="KW-1133">Transmembrane helix</keyword>
<gene>
    <name evidence="3" type="ORF">BN8_06279</name>
</gene>
<sequence>MENVVPFKIQLISIIGTVLFMVYIIRLIVRGRLREEYAIIWIICTLVLLTLSFWRRGLETIALELGVYYPPSLLFLFAIGAIVCFLVHLSVVNSKMQHNIKELTQELALIRHELNELKRSATTDSEADTGLEVLP</sequence>